<organism evidence="1 2">
    <name type="scientific">Dyella japonica</name>
    <dbReference type="NCBI Taxonomy" id="231455"/>
    <lineage>
        <taxon>Bacteria</taxon>
        <taxon>Pseudomonadati</taxon>
        <taxon>Pseudomonadota</taxon>
        <taxon>Gammaproteobacteria</taxon>
        <taxon>Lysobacterales</taxon>
        <taxon>Rhodanobacteraceae</taxon>
        <taxon>Dyella</taxon>
    </lineage>
</organism>
<sequence>MNERNLQPGEEPLDADLVFAASGCAYAAQRSLERELWWAGSPDPQVAGPKESAATDGHPGLSVWWRSLRRRTDWSGHAGQRMLAAAKYLVRAASMPLMHPWYLAFLSSHPLLQACVGRDPRLQERHLHRFVNRQWHRVDRVLALQAHYRLLLERWPAELIEAVYVHGRATLGALRLKDGGEVRLHVRPPAPMTCEGELALELTDAQNHTLYRLVMTLIDDDTLAIGCIQGPAGAGARESVRELTRNMHGMRPKQLMLVLAYAFAGQCGLRRILAVGNAAHPLRGRAQLFSDYDGYWLEQGGAPVEGGWFLMPASLRHRTEMERDSKRRALFRRRAELRWEAVKLLNDALRPVPWWRDAMEASAAMDVSPSLPDVTRAA</sequence>
<dbReference type="EMBL" id="JBEPMU010000004">
    <property type="protein sequence ID" value="MET3653424.1"/>
    <property type="molecule type" value="Genomic_DNA"/>
</dbReference>
<dbReference type="Pfam" id="PF04393">
    <property type="entry name" value="DUF535"/>
    <property type="match status" value="1"/>
</dbReference>
<dbReference type="PANTHER" id="PTHR38785:SF1">
    <property type="entry name" value="HOMOLOG OF VIRK"/>
    <property type="match status" value="1"/>
</dbReference>
<gene>
    <name evidence="1" type="ORF">ABIC75_003160</name>
</gene>
<keyword evidence="2" id="KW-1185">Reference proteome</keyword>
<comment type="caution">
    <text evidence="1">The sequence shown here is derived from an EMBL/GenBank/DDBJ whole genome shotgun (WGS) entry which is preliminary data.</text>
</comment>
<dbReference type="Proteomes" id="UP001549184">
    <property type="component" value="Unassembled WGS sequence"/>
</dbReference>
<evidence type="ECO:0000313" key="1">
    <source>
        <dbReference type="EMBL" id="MET3653424.1"/>
    </source>
</evidence>
<protein>
    <submittedName>
        <fullName evidence="1">Uncharacterized protein VirK/YbjX</fullName>
    </submittedName>
</protein>
<evidence type="ECO:0000313" key="2">
    <source>
        <dbReference type="Proteomes" id="UP001549184"/>
    </source>
</evidence>
<proteinExistence type="predicted"/>
<name>A0ABV2JX71_9GAMM</name>
<reference evidence="1 2" key="1">
    <citation type="submission" date="2024-06" db="EMBL/GenBank/DDBJ databases">
        <title>Sorghum-associated microbial communities from plants grown in Nebraska, USA.</title>
        <authorList>
            <person name="Schachtman D."/>
        </authorList>
    </citation>
    <scope>NUCLEOTIDE SEQUENCE [LARGE SCALE GENOMIC DNA]</scope>
    <source>
        <strain evidence="1 2">1073</strain>
    </source>
</reference>
<dbReference type="InterPro" id="IPR007488">
    <property type="entry name" value="DUF535"/>
</dbReference>
<accession>A0ABV2JX71</accession>
<dbReference type="RefSeq" id="WP_354014805.1">
    <property type="nucleotide sequence ID" value="NZ_JBEPMU010000004.1"/>
</dbReference>
<dbReference type="PANTHER" id="PTHR38785">
    <property type="entry name" value="HOMOLOG OF VIRK"/>
    <property type="match status" value="1"/>
</dbReference>